<dbReference type="Gene3D" id="3.60.10.10">
    <property type="entry name" value="Endonuclease/exonuclease/phosphatase"/>
    <property type="match status" value="1"/>
</dbReference>
<dbReference type="InterPro" id="IPR036691">
    <property type="entry name" value="Endo/exonu/phosph_ase_sf"/>
</dbReference>
<dbReference type="AlphaFoldDB" id="A0A4Y9XYT8"/>
<dbReference type="PANTHER" id="PTHR12121:SF100">
    <property type="entry name" value="POLY(A)-SPECIFIC RIBONUCLEASE"/>
    <property type="match status" value="1"/>
</dbReference>
<organism evidence="2 3">
    <name type="scientific">Rhodofomes roseus</name>
    <dbReference type="NCBI Taxonomy" id="34475"/>
    <lineage>
        <taxon>Eukaryota</taxon>
        <taxon>Fungi</taxon>
        <taxon>Dikarya</taxon>
        <taxon>Basidiomycota</taxon>
        <taxon>Agaricomycotina</taxon>
        <taxon>Agaricomycetes</taxon>
        <taxon>Polyporales</taxon>
        <taxon>Rhodofomes</taxon>
    </lineage>
</organism>
<comment type="caution">
    <text evidence="2">The sequence shown here is derived from an EMBL/GenBank/DDBJ whole genome shotgun (WGS) entry which is preliminary data.</text>
</comment>
<dbReference type="EMBL" id="SEKV01000680">
    <property type="protein sequence ID" value="TFY54603.1"/>
    <property type="molecule type" value="Genomic_DNA"/>
</dbReference>
<dbReference type="SUPFAM" id="SSF56219">
    <property type="entry name" value="DNase I-like"/>
    <property type="match status" value="1"/>
</dbReference>
<accession>A0A4Y9XYT8</accession>
<dbReference type="STRING" id="34475.A0A4Y9XYT8"/>
<dbReference type="GO" id="GO:0000175">
    <property type="term" value="F:3'-5'-RNA exonuclease activity"/>
    <property type="evidence" value="ECO:0007669"/>
    <property type="project" value="TreeGrafter"/>
</dbReference>
<protein>
    <submittedName>
        <fullName evidence="2">Uncharacterized protein</fullName>
    </submittedName>
</protein>
<dbReference type="Proteomes" id="UP000298390">
    <property type="component" value="Unassembled WGS sequence"/>
</dbReference>
<evidence type="ECO:0000256" key="1">
    <source>
        <dbReference type="SAM" id="MobiDB-lite"/>
    </source>
</evidence>
<gene>
    <name evidence="2" type="ORF">EVJ58_g8764</name>
</gene>
<proteinExistence type="predicted"/>
<feature type="compositionally biased region" description="Low complexity" evidence="1">
    <location>
        <begin position="51"/>
        <end position="64"/>
    </location>
</feature>
<name>A0A4Y9XYT8_9APHY</name>
<evidence type="ECO:0000313" key="2">
    <source>
        <dbReference type="EMBL" id="TFY54603.1"/>
    </source>
</evidence>
<feature type="region of interest" description="Disordered" evidence="1">
    <location>
        <begin position="1"/>
        <end position="66"/>
    </location>
</feature>
<dbReference type="PANTHER" id="PTHR12121">
    <property type="entry name" value="CARBON CATABOLITE REPRESSOR PROTEIN 4"/>
    <property type="match status" value="1"/>
</dbReference>
<reference evidence="2 3" key="1">
    <citation type="submission" date="2019-01" db="EMBL/GenBank/DDBJ databases">
        <title>Genome sequencing of the rare red list fungi Fomitopsis rosea.</title>
        <authorList>
            <person name="Buettner E."/>
            <person name="Kellner H."/>
        </authorList>
    </citation>
    <scope>NUCLEOTIDE SEQUENCE [LARGE SCALE GENOMIC DNA]</scope>
    <source>
        <strain evidence="2 3">DSM 105464</strain>
    </source>
</reference>
<evidence type="ECO:0000313" key="3">
    <source>
        <dbReference type="Proteomes" id="UP000298390"/>
    </source>
</evidence>
<sequence>MICPPVPSRRSRVPSCKHIEHEAQTAGTSRKVEPTPETYGRGVGGERNEGRANGSAAGELSGSSLPPPVYSDGTKIPLIICDDFNLMPASGVYEFLSNRTVSHDHADFMGHMYGKYMLEGLRHRLGTKSVYASTGEHPNTNYTPSFQGPLDYIWYSTANLSVNAVVGEVDNSYLEKVVGFPNAHFPSDCEYLI</sequence>
<dbReference type="InterPro" id="IPR050410">
    <property type="entry name" value="CCR4/nocturin_mRNA_transcr"/>
</dbReference>